<feature type="binding site" evidence="12">
    <location>
        <position position="390"/>
    </location>
    <ligand>
        <name>Zn(2+)</name>
        <dbReference type="ChEBI" id="CHEBI:29105"/>
        <label>2</label>
    </ligand>
</feature>
<dbReference type="OrthoDB" id="9759544at2"/>
<evidence type="ECO:0000313" key="15">
    <source>
        <dbReference type="EMBL" id="GBF49053.1"/>
    </source>
</evidence>
<dbReference type="RefSeq" id="WP_108973495.1">
    <property type="nucleotide sequence ID" value="NZ_BFBB01000002.1"/>
</dbReference>
<dbReference type="HAMAP" id="MF_00983">
    <property type="entry name" value="PriA"/>
    <property type="match status" value="1"/>
</dbReference>
<keyword evidence="10 12" id="KW-0413">Isomerase</keyword>
<evidence type="ECO:0000259" key="14">
    <source>
        <dbReference type="PROSITE" id="PS51194"/>
    </source>
</evidence>
<evidence type="ECO:0000256" key="9">
    <source>
        <dbReference type="ARBA" id="ARBA00023125"/>
    </source>
</evidence>
<dbReference type="GO" id="GO:0043138">
    <property type="term" value="F:3'-5' DNA helicase activity"/>
    <property type="evidence" value="ECO:0007669"/>
    <property type="project" value="UniProtKB-EC"/>
</dbReference>
<dbReference type="PANTHER" id="PTHR30580">
    <property type="entry name" value="PRIMOSOMAL PROTEIN N"/>
    <property type="match status" value="1"/>
</dbReference>
<dbReference type="NCBIfam" id="TIGR00595">
    <property type="entry name" value="priA"/>
    <property type="match status" value="1"/>
</dbReference>
<dbReference type="GO" id="GO:0006302">
    <property type="term" value="P:double-strand break repair"/>
    <property type="evidence" value="ECO:0007669"/>
    <property type="project" value="InterPro"/>
</dbReference>
<evidence type="ECO:0000256" key="7">
    <source>
        <dbReference type="ARBA" id="ARBA00022833"/>
    </source>
</evidence>
<dbReference type="Pfam" id="PF17764">
    <property type="entry name" value="PriA_3primeBD"/>
    <property type="match status" value="1"/>
</dbReference>
<sequence length="651" mass="75093">MEYFADIAIHQSWIEDSLTYTLIPNVDTPKVGIRVHVELNGKLTEGVIIRLHSQEPNYRCLPIQNYIDSEPIVSEEQLSLAFWMREQYLSSLGDCLFKMIPKGKRKKESPKKPKEVRSEFLQQLNAEQKQAFLGIRDSKAEQRIHLLFGITGSGKTEVYLHLMNEVLQSEDASIIFLVPEISLTYPMIQRIEKVFPNQVAVLHSYLRTKERFQNYWDILQGKKRIVIGTRSAIFAPVRNLSLVLIDEEHDTSFKENSSPRYHARQIADKRLKETNGKLVLGSATPSLEMYHFALQGKIGFHRISKRAVPEAKEANIAVNQKLEDKQLISGDLQFKIHTHLQKNEQVLILLNRRGYHPLVYDEETKEFIHCPKCSANLCFHSNQILRCHLCGFQESFNYFQKQSKKDLSLMGAGSQKLEENLLELFPSAKVERLDQDSTKQKEVIAEVFQKLEEGQIDILTGTQMIAKGLDFPNVTLVGILNANHGLGVPDFRSSERTYSLLSQVAGRAGRGVKPGEVFIQSSDPEHPVIKLALNQNYHEFYLWEIAFRKSLHYPPFSRLVRLVFRSKKEDECMKTSLEYRTRLESQNLEGAQILGPSPCPFVKIDDNYRYHILLKTNAMEKLREQLRDFKKNSKPNIHCYVEYDFDPVDLV</sequence>
<feature type="domain" description="Helicase C-terminal" evidence="14">
    <location>
        <begin position="391"/>
        <end position="548"/>
    </location>
</feature>
<keyword evidence="3" id="KW-0479">Metal-binding</keyword>
<dbReference type="Pfam" id="PF00271">
    <property type="entry name" value="Helicase_C"/>
    <property type="match status" value="1"/>
</dbReference>
<comment type="caution">
    <text evidence="12">Lacks conserved residue(s) required for the propagation of feature annotation.</text>
</comment>
<gene>
    <name evidence="12 15" type="primary">priA</name>
    <name evidence="15" type="ORF">LPTSP4_05620</name>
</gene>
<dbReference type="PROSITE" id="PS51192">
    <property type="entry name" value="HELICASE_ATP_BIND_1"/>
    <property type="match status" value="1"/>
</dbReference>
<feature type="domain" description="Helicase ATP-binding" evidence="13">
    <location>
        <begin position="136"/>
        <end position="303"/>
    </location>
</feature>
<dbReference type="InterPro" id="IPR006935">
    <property type="entry name" value="Helicase/UvrB_N"/>
</dbReference>
<dbReference type="SMART" id="SM00490">
    <property type="entry name" value="HELICc"/>
    <property type="match status" value="1"/>
</dbReference>
<accession>A0A2P2DWP5</accession>
<evidence type="ECO:0000256" key="11">
    <source>
        <dbReference type="ARBA" id="ARBA00048988"/>
    </source>
</evidence>
<dbReference type="GO" id="GO:0006270">
    <property type="term" value="P:DNA replication initiation"/>
    <property type="evidence" value="ECO:0007669"/>
    <property type="project" value="TreeGrafter"/>
</dbReference>
<keyword evidence="4 12" id="KW-0547">Nucleotide-binding</keyword>
<dbReference type="InterPro" id="IPR041236">
    <property type="entry name" value="PriA_C"/>
</dbReference>
<dbReference type="GO" id="GO:0046872">
    <property type="term" value="F:metal ion binding"/>
    <property type="evidence" value="ECO:0007669"/>
    <property type="project" value="UniProtKB-KW"/>
</dbReference>
<keyword evidence="16" id="KW-1185">Reference proteome</keyword>
<dbReference type="GO" id="GO:0006269">
    <property type="term" value="P:DNA replication, synthesis of primer"/>
    <property type="evidence" value="ECO:0007669"/>
    <property type="project" value="UniProtKB-KW"/>
</dbReference>
<dbReference type="SMART" id="SM00487">
    <property type="entry name" value="DEXDc"/>
    <property type="match status" value="1"/>
</dbReference>
<evidence type="ECO:0000256" key="12">
    <source>
        <dbReference type="HAMAP-Rule" id="MF_00983"/>
    </source>
</evidence>
<evidence type="ECO:0000256" key="10">
    <source>
        <dbReference type="ARBA" id="ARBA00023235"/>
    </source>
</evidence>
<dbReference type="GO" id="GO:0016887">
    <property type="term" value="F:ATP hydrolysis activity"/>
    <property type="evidence" value="ECO:0007669"/>
    <property type="project" value="RHEA"/>
</dbReference>
<evidence type="ECO:0000256" key="3">
    <source>
        <dbReference type="ARBA" id="ARBA00022723"/>
    </source>
</evidence>
<dbReference type="InterPro" id="IPR027417">
    <property type="entry name" value="P-loop_NTPase"/>
</dbReference>
<comment type="catalytic activity">
    <reaction evidence="12">
        <text>Couples ATP hydrolysis with the unwinding of duplex DNA by translocating in the 3'-5' direction.</text>
        <dbReference type="EC" id="5.6.2.4"/>
    </reaction>
</comment>
<evidence type="ECO:0000256" key="4">
    <source>
        <dbReference type="ARBA" id="ARBA00022741"/>
    </source>
</evidence>
<keyword evidence="6 12" id="KW-0347">Helicase</keyword>
<comment type="similarity">
    <text evidence="12">Belongs to the helicase family. PriA subfamily.</text>
</comment>
<feature type="binding site" evidence="12">
    <location>
        <position position="370"/>
    </location>
    <ligand>
        <name>Zn(2+)</name>
        <dbReference type="ChEBI" id="CHEBI:29105"/>
        <label>2</label>
    </ligand>
</feature>
<comment type="caution">
    <text evidence="15">The sequence shown here is derived from an EMBL/GenBank/DDBJ whole genome shotgun (WGS) entry which is preliminary data.</text>
</comment>
<dbReference type="GO" id="GO:0005524">
    <property type="term" value="F:ATP binding"/>
    <property type="evidence" value="ECO:0007669"/>
    <property type="project" value="UniProtKB-UniRule"/>
</dbReference>
<dbReference type="InterPro" id="IPR041222">
    <property type="entry name" value="PriA_3primeBD"/>
</dbReference>
<protein>
    <recommendedName>
        <fullName evidence="12">Replication restart protein PriA</fullName>
    </recommendedName>
    <alternativeName>
        <fullName evidence="12">ATP-dependent DNA helicase PriA</fullName>
        <ecNumber evidence="12">5.6.2.4</ecNumber>
    </alternativeName>
    <alternativeName>
        <fullName evidence="12">DNA 3'-5' helicase PriA</fullName>
    </alternativeName>
</protein>
<organism evidence="15 16">
    <name type="scientific">Leptospira ryugenii</name>
    <dbReference type="NCBI Taxonomy" id="1917863"/>
    <lineage>
        <taxon>Bacteria</taxon>
        <taxon>Pseudomonadati</taxon>
        <taxon>Spirochaetota</taxon>
        <taxon>Spirochaetia</taxon>
        <taxon>Leptospirales</taxon>
        <taxon>Leptospiraceae</taxon>
        <taxon>Leptospira</taxon>
    </lineage>
</organism>
<reference evidence="15 16" key="1">
    <citation type="submission" date="2018-02" db="EMBL/GenBank/DDBJ databases">
        <title>Novel Leptospira species isolated from soil and water in Japan.</title>
        <authorList>
            <person name="Nakao R."/>
            <person name="Masuzawa T."/>
        </authorList>
    </citation>
    <scope>NUCLEOTIDE SEQUENCE [LARGE SCALE GENOMIC DNA]</scope>
    <source>
        <strain evidence="15 16">YH101</strain>
    </source>
</reference>
<dbReference type="InterPro" id="IPR042115">
    <property type="entry name" value="PriA_3primeBD_sf"/>
</dbReference>
<dbReference type="SUPFAM" id="SSF52540">
    <property type="entry name" value="P-loop containing nucleoside triphosphate hydrolases"/>
    <property type="match status" value="1"/>
</dbReference>
<dbReference type="EMBL" id="BFBB01000002">
    <property type="protein sequence ID" value="GBF49053.1"/>
    <property type="molecule type" value="Genomic_DNA"/>
</dbReference>
<comment type="catalytic activity">
    <reaction evidence="11 12">
        <text>ATP + H2O = ADP + phosphate + H(+)</text>
        <dbReference type="Rhea" id="RHEA:13065"/>
        <dbReference type="ChEBI" id="CHEBI:15377"/>
        <dbReference type="ChEBI" id="CHEBI:15378"/>
        <dbReference type="ChEBI" id="CHEBI:30616"/>
        <dbReference type="ChEBI" id="CHEBI:43474"/>
        <dbReference type="ChEBI" id="CHEBI:456216"/>
        <dbReference type="EC" id="5.6.2.4"/>
    </reaction>
</comment>
<keyword evidence="9 12" id="KW-0238">DNA-binding</keyword>
<dbReference type="GO" id="GO:0003677">
    <property type="term" value="F:DNA binding"/>
    <property type="evidence" value="ECO:0007669"/>
    <property type="project" value="UniProtKB-UniRule"/>
</dbReference>
<dbReference type="EC" id="5.6.2.4" evidence="12"/>
<feature type="binding site" evidence="12">
    <location>
        <position position="387"/>
    </location>
    <ligand>
        <name>Zn(2+)</name>
        <dbReference type="ChEBI" id="CHEBI:29105"/>
        <label>2</label>
    </ligand>
</feature>
<evidence type="ECO:0000256" key="1">
    <source>
        <dbReference type="ARBA" id="ARBA00022515"/>
    </source>
</evidence>
<dbReference type="FunFam" id="3.40.50.300:FF:000489">
    <property type="entry name" value="Primosome assembly protein PriA"/>
    <property type="match status" value="1"/>
</dbReference>
<keyword evidence="2 12" id="KW-0235">DNA replication</keyword>
<evidence type="ECO:0000256" key="2">
    <source>
        <dbReference type="ARBA" id="ARBA00022705"/>
    </source>
</evidence>
<evidence type="ECO:0000259" key="13">
    <source>
        <dbReference type="PROSITE" id="PS51192"/>
    </source>
</evidence>
<dbReference type="GO" id="GO:1990077">
    <property type="term" value="C:primosome complex"/>
    <property type="evidence" value="ECO:0007669"/>
    <property type="project" value="UniProtKB-UniRule"/>
</dbReference>
<feature type="binding site" evidence="12">
    <location>
        <position position="373"/>
    </location>
    <ligand>
        <name>Zn(2+)</name>
        <dbReference type="ChEBI" id="CHEBI:29105"/>
        <label>2</label>
    </ligand>
</feature>
<keyword evidence="1 12" id="KW-0639">Primosome</keyword>
<dbReference type="Pfam" id="PF18074">
    <property type="entry name" value="PriA_C"/>
    <property type="match status" value="1"/>
</dbReference>
<dbReference type="InterPro" id="IPR001650">
    <property type="entry name" value="Helicase_C-like"/>
</dbReference>
<evidence type="ECO:0000256" key="5">
    <source>
        <dbReference type="ARBA" id="ARBA00022801"/>
    </source>
</evidence>
<dbReference type="Gene3D" id="3.40.1440.60">
    <property type="entry name" value="PriA, 3(prime) DNA-binding domain"/>
    <property type="match status" value="1"/>
</dbReference>
<keyword evidence="8 12" id="KW-0067">ATP-binding</keyword>
<dbReference type="Gene3D" id="3.40.50.300">
    <property type="entry name" value="P-loop containing nucleotide triphosphate hydrolases"/>
    <property type="match status" value="2"/>
</dbReference>
<keyword evidence="7" id="KW-0862">Zinc</keyword>
<dbReference type="GO" id="GO:0006310">
    <property type="term" value="P:DNA recombination"/>
    <property type="evidence" value="ECO:0007669"/>
    <property type="project" value="InterPro"/>
</dbReference>
<dbReference type="AlphaFoldDB" id="A0A2P2DWP5"/>
<evidence type="ECO:0000256" key="6">
    <source>
        <dbReference type="ARBA" id="ARBA00022806"/>
    </source>
</evidence>
<dbReference type="Pfam" id="PF04851">
    <property type="entry name" value="ResIII"/>
    <property type="match status" value="1"/>
</dbReference>
<comment type="subunit">
    <text evidence="12">Component of the replication restart primosome.</text>
</comment>
<dbReference type="PROSITE" id="PS51194">
    <property type="entry name" value="HELICASE_CTER"/>
    <property type="match status" value="1"/>
</dbReference>
<dbReference type="PANTHER" id="PTHR30580:SF0">
    <property type="entry name" value="PRIMOSOMAL PROTEIN N"/>
    <property type="match status" value="1"/>
</dbReference>
<dbReference type="InterPro" id="IPR014001">
    <property type="entry name" value="Helicase_ATP-bd"/>
</dbReference>
<evidence type="ECO:0000256" key="8">
    <source>
        <dbReference type="ARBA" id="ARBA00022840"/>
    </source>
</evidence>
<proteinExistence type="inferred from homology"/>
<name>A0A2P2DWP5_9LEPT</name>
<evidence type="ECO:0000313" key="16">
    <source>
        <dbReference type="Proteomes" id="UP000245133"/>
    </source>
</evidence>
<dbReference type="InterPro" id="IPR005259">
    <property type="entry name" value="PriA"/>
</dbReference>
<dbReference type="Proteomes" id="UP000245133">
    <property type="component" value="Unassembled WGS sequence"/>
</dbReference>
<comment type="function">
    <text evidence="12">Initiates the restart of stalled replication forks, which reloads the replicative helicase on sites other than the origin of replication. Recognizes and binds to abandoned replication forks and remodels them to uncover a helicase loading site. Promotes assembly of the primosome at these replication forks.</text>
</comment>
<keyword evidence="5 12" id="KW-0378">Hydrolase</keyword>